<keyword evidence="3" id="KW-1185">Reference proteome</keyword>
<feature type="signal peptide" evidence="1">
    <location>
        <begin position="1"/>
        <end position="20"/>
    </location>
</feature>
<sequence length="126" mass="14723">MKRLLIIFMTLFAFSSVCFADGNEDVLDHDEQFAYDCIDKWYTFLDNSKVRFKAVDATDKDNVEKGLCVISLEVPNQFGGMSFRNYWFQDGKPDSVYDGIGDSDVWNRFDIAKMNRVWKEKHPPEQ</sequence>
<keyword evidence="1" id="KW-0732">Signal</keyword>
<evidence type="ECO:0000313" key="2">
    <source>
        <dbReference type="EMBL" id="EEX70022.1"/>
    </source>
</evidence>
<dbReference type="EMBL" id="ABWK02000001">
    <property type="protein sequence ID" value="EEX70022.1"/>
    <property type="molecule type" value="Genomic_DNA"/>
</dbReference>
<evidence type="ECO:0000313" key="3">
    <source>
        <dbReference type="Proteomes" id="UP000003671"/>
    </source>
</evidence>
<protein>
    <submittedName>
        <fullName evidence="2">Uncharacterized protein</fullName>
    </submittedName>
</protein>
<dbReference type="STRING" id="500635.MITSMUL_03155"/>
<accession>C9KJF6</accession>
<proteinExistence type="predicted"/>
<reference evidence="2" key="1">
    <citation type="submission" date="2009-09" db="EMBL/GenBank/DDBJ databases">
        <authorList>
            <person name="Weinstock G."/>
            <person name="Sodergren E."/>
            <person name="Clifton S."/>
            <person name="Fulton L."/>
            <person name="Fulton B."/>
            <person name="Courtney L."/>
            <person name="Fronick C."/>
            <person name="Harrison M."/>
            <person name="Strong C."/>
            <person name="Farmer C."/>
            <person name="Delahaunty K."/>
            <person name="Markovic C."/>
            <person name="Hall O."/>
            <person name="Minx P."/>
            <person name="Tomlinson C."/>
            <person name="Mitreva M."/>
            <person name="Nelson J."/>
            <person name="Hou S."/>
            <person name="Wollam A."/>
            <person name="Pepin K.H."/>
            <person name="Johnson M."/>
            <person name="Bhonagiri V."/>
            <person name="Nash W.E."/>
            <person name="Warren W."/>
            <person name="Chinwalla A."/>
            <person name="Mardis E.R."/>
            <person name="Wilson R.K."/>
        </authorList>
    </citation>
    <scope>NUCLEOTIDE SEQUENCE [LARGE SCALE GENOMIC DNA]</scope>
    <source>
        <strain evidence="2">DSM 20544</strain>
    </source>
</reference>
<dbReference type="Proteomes" id="UP000003671">
    <property type="component" value="Unassembled WGS sequence"/>
</dbReference>
<dbReference type="GeneID" id="93480369"/>
<name>C9KJF6_9FIRM</name>
<feature type="chain" id="PRO_5002996641" evidence="1">
    <location>
        <begin position="21"/>
        <end position="126"/>
    </location>
</feature>
<evidence type="ECO:0000256" key="1">
    <source>
        <dbReference type="SAM" id="SignalP"/>
    </source>
</evidence>
<dbReference type="AlphaFoldDB" id="C9KJF6"/>
<comment type="caution">
    <text evidence="2">The sequence shown here is derived from an EMBL/GenBank/DDBJ whole genome shotgun (WGS) entry which is preliminary data.</text>
</comment>
<gene>
    <name evidence="2" type="ORF">MITSMUL_03155</name>
</gene>
<dbReference type="RefSeq" id="WP_005839029.1">
    <property type="nucleotide sequence ID" value="NZ_GG697141.2"/>
</dbReference>
<dbReference type="HOGENOM" id="CLU_1978993_0_0_9"/>
<organism evidence="2 3">
    <name type="scientific">Mitsuokella multacida DSM 20544</name>
    <dbReference type="NCBI Taxonomy" id="500635"/>
    <lineage>
        <taxon>Bacteria</taxon>
        <taxon>Bacillati</taxon>
        <taxon>Bacillota</taxon>
        <taxon>Negativicutes</taxon>
        <taxon>Selenomonadales</taxon>
        <taxon>Selenomonadaceae</taxon>
        <taxon>Mitsuokella</taxon>
    </lineage>
</organism>